<dbReference type="Gene3D" id="1.10.10.10">
    <property type="entry name" value="Winged helix-like DNA-binding domain superfamily/Winged helix DNA-binding domain"/>
    <property type="match status" value="1"/>
</dbReference>
<accession>A0ABX0FAP1</accession>
<feature type="domain" description="RNA polymerase sigma factor 70 region 4 type 2" evidence="8">
    <location>
        <begin position="118"/>
        <end position="166"/>
    </location>
</feature>
<dbReference type="InterPro" id="IPR000838">
    <property type="entry name" value="RNA_pol_sigma70_ECF_CS"/>
</dbReference>
<evidence type="ECO:0000256" key="3">
    <source>
        <dbReference type="ARBA" id="ARBA00023082"/>
    </source>
</evidence>
<dbReference type="EMBL" id="JAAFGS010000004">
    <property type="protein sequence ID" value="NGZ76286.1"/>
    <property type="molecule type" value="Genomic_DNA"/>
</dbReference>
<dbReference type="InterPro" id="IPR013325">
    <property type="entry name" value="RNA_pol_sigma_r2"/>
</dbReference>
<evidence type="ECO:0000313" key="9">
    <source>
        <dbReference type="EMBL" id="NGZ76286.1"/>
    </source>
</evidence>
<evidence type="ECO:0000256" key="1">
    <source>
        <dbReference type="ARBA" id="ARBA00010641"/>
    </source>
</evidence>
<feature type="domain" description="RNA polymerase sigma-70 region 2" evidence="7">
    <location>
        <begin position="20"/>
        <end position="82"/>
    </location>
</feature>
<keyword evidence="4 6" id="KW-0238">DNA-binding</keyword>
<dbReference type="CDD" id="cd06171">
    <property type="entry name" value="Sigma70_r4"/>
    <property type="match status" value="1"/>
</dbReference>
<comment type="similarity">
    <text evidence="1 6">Belongs to the sigma-70 factor family. ECF subfamily.</text>
</comment>
<sequence length="178" mass="20831">MSYEMQDVASMNADAFESVMETYGEDVWNYLYMMTRSRELADDLAQETFIRAYKYMHAYRGEASLKTWLLRIARNRWYSYRRLAFVRKVTLPGNVPETSASGSAEEEFLRAELTSDVWKIVLKLPLKYREILMLRAHYDMTMEELAGALGITVSAAKTRLQRARRKASELWEKERGEA</sequence>
<evidence type="ECO:0000256" key="6">
    <source>
        <dbReference type="RuleBase" id="RU000716"/>
    </source>
</evidence>
<dbReference type="SUPFAM" id="SSF88659">
    <property type="entry name" value="Sigma3 and sigma4 domains of RNA polymerase sigma factors"/>
    <property type="match status" value="1"/>
</dbReference>
<evidence type="ECO:0000256" key="2">
    <source>
        <dbReference type="ARBA" id="ARBA00023015"/>
    </source>
</evidence>
<evidence type="ECO:0000313" key="10">
    <source>
        <dbReference type="Proteomes" id="UP000800303"/>
    </source>
</evidence>
<dbReference type="Pfam" id="PF04542">
    <property type="entry name" value="Sigma70_r2"/>
    <property type="match status" value="1"/>
</dbReference>
<dbReference type="NCBIfam" id="TIGR02937">
    <property type="entry name" value="sigma70-ECF"/>
    <property type="match status" value="1"/>
</dbReference>
<dbReference type="Pfam" id="PF08281">
    <property type="entry name" value="Sigma70_r4_2"/>
    <property type="match status" value="1"/>
</dbReference>
<dbReference type="InterPro" id="IPR039425">
    <property type="entry name" value="RNA_pol_sigma-70-like"/>
</dbReference>
<dbReference type="PROSITE" id="PS01063">
    <property type="entry name" value="SIGMA70_ECF"/>
    <property type="match status" value="1"/>
</dbReference>
<dbReference type="InterPro" id="IPR007627">
    <property type="entry name" value="RNA_pol_sigma70_r2"/>
</dbReference>
<keyword evidence="3 6" id="KW-0731">Sigma factor</keyword>
<keyword evidence="5 6" id="KW-0804">Transcription</keyword>
<dbReference type="InterPro" id="IPR036388">
    <property type="entry name" value="WH-like_DNA-bd_sf"/>
</dbReference>
<proteinExistence type="inferred from homology"/>
<dbReference type="PANTHER" id="PTHR43133">
    <property type="entry name" value="RNA POLYMERASE ECF-TYPE SIGMA FACTO"/>
    <property type="match status" value="1"/>
</dbReference>
<evidence type="ECO:0000256" key="5">
    <source>
        <dbReference type="ARBA" id="ARBA00023163"/>
    </source>
</evidence>
<comment type="caution">
    <text evidence="9">The sequence shown here is derived from an EMBL/GenBank/DDBJ whole genome shotgun (WGS) entry which is preliminary data.</text>
</comment>
<dbReference type="PANTHER" id="PTHR43133:SF46">
    <property type="entry name" value="RNA POLYMERASE SIGMA-70 FACTOR ECF SUBFAMILY"/>
    <property type="match status" value="1"/>
</dbReference>
<dbReference type="RefSeq" id="WP_166274943.1">
    <property type="nucleotide sequence ID" value="NZ_JAAFGS010000004.1"/>
</dbReference>
<protein>
    <recommendedName>
        <fullName evidence="6">RNA polymerase sigma factor</fullName>
    </recommendedName>
</protein>
<dbReference type="InterPro" id="IPR013324">
    <property type="entry name" value="RNA_pol_sigma_r3/r4-like"/>
</dbReference>
<organism evidence="9 10">
    <name type="scientific">Saccharibacillus alkalitolerans</name>
    <dbReference type="NCBI Taxonomy" id="2705290"/>
    <lineage>
        <taxon>Bacteria</taxon>
        <taxon>Bacillati</taxon>
        <taxon>Bacillota</taxon>
        <taxon>Bacilli</taxon>
        <taxon>Bacillales</taxon>
        <taxon>Paenibacillaceae</taxon>
        <taxon>Saccharibacillus</taxon>
    </lineage>
</organism>
<dbReference type="InterPro" id="IPR013249">
    <property type="entry name" value="RNA_pol_sigma70_r4_t2"/>
</dbReference>
<gene>
    <name evidence="9" type="ORF">GYN08_13230</name>
</gene>
<dbReference type="InterPro" id="IPR014284">
    <property type="entry name" value="RNA_pol_sigma-70_dom"/>
</dbReference>
<dbReference type="Gene3D" id="1.10.1740.10">
    <property type="match status" value="1"/>
</dbReference>
<evidence type="ECO:0000259" key="8">
    <source>
        <dbReference type="Pfam" id="PF08281"/>
    </source>
</evidence>
<keyword evidence="10" id="KW-1185">Reference proteome</keyword>
<name>A0ABX0FAP1_9BACL</name>
<evidence type="ECO:0000256" key="4">
    <source>
        <dbReference type="ARBA" id="ARBA00023125"/>
    </source>
</evidence>
<keyword evidence="2 6" id="KW-0805">Transcription regulation</keyword>
<dbReference type="SUPFAM" id="SSF88946">
    <property type="entry name" value="Sigma2 domain of RNA polymerase sigma factors"/>
    <property type="match status" value="1"/>
</dbReference>
<reference evidence="9 10" key="1">
    <citation type="submission" date="2020-01" db="EMBL/GenBank/DDBJ databases">
        <title>Polyphasic characterisation and genomic insights into a novel alkali tolerant bacterium VR-M41.</title>
        <authorList>
            <person name="Vemuluri V.R."/>
        </authorList>
    </citation>
    <scope>NUCLEOTIDE SEQUENCE [LARGE SCALE GENOMIC DNA]</scope>
    <source>
        <strain evidence="9 10">VR-M41</strain>
    </source>
</reference>
<evidence type="ECO:0000259" key="7">
    <source>
        <dbReference type="Pfam" id="PF04542"/>
    </source>
</evidence>
<dbReference type="Proteomes" id="UP000800303">
    <property type="component" value="Unassembled WGS sequence"/>
</dbReference>